<dbReference type="KEGG" id="vg:28715624"/>
<keyword evidence="7" id="KW-1161">Viral attachment to host cell</keyword>
<dbReference type="PRINTS" id="PR00307">
    <property type="entry name" value="ADENOVSFIBRE"/>
</dbReference>
<dbReference type="GO" id="GO:0019028">
    <property type="term" value="C:viral capsid"/>
    <property type="evidence" value="ECO:0007669"/>
    <property type="project" value="UniProtKB-KW"/>
</dbReference>
<dbReference type="Gene3D" id="2.60.90.10">
    <property type="entry name" value="Adenovirus pIV-related, attachment domain"/>
    <property type="match status" value="1"/>
</dbReference>
<dbReference type="Pfam" id="PF00608">
    <property type="entry name" value="Adeno_shaft"/>
    <property type="match status" value="6"/>
</dbReference>
<dbReference type="Pfam" id="PF00541">
    <property type="entry name" value="Adeno_knob"/>
    <property type="match status" value="1"/>
</dbReference>
<feature type="domain" description="Adenoviral fibre protein knob" evidence="12">
    <location>
        <begin position="531"/>
        <end position="656"/>
    </location>
</feature>
<evidence type="ECO:0000256" key="11">
    <source>
        <dbReference type="ARBA" id="ARBA00023296"/>
    </source>
</evidence>
<keyword evidence="10" id="KW-1233">Viral attachment to host adhesion receptor</keyword>
<keyword evidence="5" id="KW-1048">Host nucleus</keyword>
<dbReference type="GO" id="GO:0098671">
    <property type="term" value="P:adhesion receptor-mediated virion attachment to host cell"/>
    <property type="evidence" value="ECO:0007669"/>
    <property type="project" value="UniProtKB-KW"/>
</dbReference>
<evidence type="ECO:0000256" key="7">
    <source>
        <dbReference type="ARBA" id="ARBA00022804"/>
    </source>
</evidence>
<reference evidence="13 14" key="1">
    <citation type="submission" date="2015-08" db="EMBL/GenBank/DDBJ databases">
        <title>Isolation and characterization of novel bat adenoviruses with diverse genome sizes, low GC contents or extremely long E3 ORFs.</title>
        <authorList>
            <person name="Tan B."/>
            <person name="Yang X.-L."/>
            <person name="Ge X.-Y."/>
            <person name="Peng C."/>
            <person name="Zhang Y.-Z."/>
            <person name="Zhang L.-B."/>
            <person name="Shi Z.-L."/>
        </authorList>
    </citation>
    <scope>NUCLEOTIDE SEQUENCE [LARGE SCALE GENOMIC DNA]</scope>
    <source>
        <strain evidence="13">WIV12</strain>
    </source>
</reference>
<keyword evidence="8" id="KW-0946">Virion</keyword>
<dbReference type="GO" id="GO:0042025">
    <property type="term" value="C:host cell nucleus"/>
    <property type="evidence" value="ECO:0007669"/>
    <property type="project" value="UniProtKB-SubCell"/>
</dbReference>
<evidence type="ECO:0000256" key="4">
    <source>
        <dbReference type="ARBA" id="ARBA00022561"/>
    </source>
</evidence>
<evidence type="ECO:0000256" key="9">
    <source>
        <dbReference type="ARBA" id="ARBA00022921"/>
    </source>
</evidence>
<evidence type="ECO:0000256" key="5">
    <source>
        <dbReference type="ARBA" id="ARBA00022562"/>
    </source>
</evidence>
<dbReference type="InterPro" id="IPR009013">
    <property type="entry name" value="Attachment_protein_shaft_sf"/>
</dbReference>
<keyword evidence="9" id="KW-0426">Late protein</keyword>
<comment type="subcellular location">
    <subcellularLocation>
        <location evidence="1">Host nucleus</location>
    </subcellularLocation>
    <subcellularLocation>
        <location evidence="2">Virion</location>
    </subcellularLocation>
</comment>
<evidence type="ECO:0000256" key="1">
    <source>
        <dbReference type="ARBA" id="ARBA00004147"/>
    </source>
</evidence>
<dbReference type="Gene3D" id="6.20.10.20">
    <property type="match status" value="1"/>
</dbReference>
<dbReference type="InterPro" id="IPR000931">
    <property type="entry name" value="Adeno_fibre"/>
</dbReference>
<dbReference type="GeneID" id="28715624"/>
<dbReference type="SUPFAM" id="SSF51225">
    <property type="entry name" value="Fibre shaft of virus attachment proteins"/>
    <property type="match status" value="5"/>
</dbReference>
<accession>A0A1B0UI17</accession>
<dbReference type="InterPro" id="IPR008982">
    <property type="entry name" value="Adenovirus_pIV-like_att"/>
</dbReference>
<dbReference type="GO" id="GO:0007155">
    <property type="term" value="P:cell adhesion"/>
    <property type="evidence" value="ECO:0007669"/>
    <property type="project" value="InterPro"/>
</dbReference>
<evidence type="ECO:0000256" key="8">
    <source>
        <dbReference type="ARBA" id="ARBA00022844"/>
    </source>
</evidence>
<keyword evidence="14" id="KW-1185">Reference proteome</keyword>
<evidence type="ECO:0000256" key="6">
    <source>
        <dbReference type="ARBA" id="ARBA00022581"/>
    </source>
</evidence>
<keyword evidence="4" id="KW-0167">Capsid protein</keyword>
<protein>
    <submittedName>
        <fullName evidence="13">Fiber</fullName>
    </submittedName>
</protein>
<evidence type="ECO:0000259" key="12">
    <source>
        <dbReference type="Pfam" id="PF00541"/>
    </source>
</evidence>
<dbReference type="InterPro" id="IPR000978">
    <property type="entry name" value="Adeno_fibre_knob"/>
</dbReference>
<comment type="similarity">
    <text evidence="3">Belongs to the adenoviridae fiber family.</text>
</comment>
<keyword evidence="6" id="KW-0945">Host-virus interaction</keyword>
<sequence length="656" mass="72328">MMKRREPPVVNPVYPYEVKRINLMPPFYDANGFTEETEGALSLKISDPFSFSEKGNLQLKLGNGLRIDNDGDLETDAKSASLATQLPLHVNVHEVLELLYSESDGLYLNENSLAVNLNPPLIFTDKKISLNMDNSLMVENKTLKIKFIPPFTLTDYGLGISLGTGLTIKESSLEVVFPTGQSPIVAESGKIKLNLGQGLITTNNLLQLNVNSPFSLLNNKLQLNVSNGLQIVNDKLTLNYGDGLTFVNDKLQILTDDTSGLQLLNKALQINVGDGMQIQDNKLTIKLGKGLILDADKNISIASFNITFTPPLFFQNNTVSLRYDTLFTINENGLLNLKISKGLNKSVTDGTLNVLLGDGMQFSDNAIVPSLGKGIQLNNKKIEIFCGKGLELLSTGQLQVKLGKGLVFGSSNEIFPSIALKLGNGLEQINGGAISAKVGDGLQFSAHKEIIPNLGDGLEIANKKIKVKVGEGLVLNNTGIKMLQMPNVVWTGADMNNNVFENQGRIFLYLHSYHALVTGLIQIYFPIAKVNESHIEFALYFGADGSLLSSSDLTVDHWIPKTNFPSNSMLQFMPNKNIYMRDREQLNYQGMNYMTILTYFNSSQKNNVLGTVKINFNVEQSSVYSLVFRWGPVAGTEFTDEFIWTSMCQFSYIAEQ</sequence>
<dbReference type="InterPro" id="IPR000939">
    <property type="entry name" value="Adenobir_fibre_prot_rpt/shaft"/>
</dbReference>
<dbReference type="Gene3D" id="2.10.25.20">
    <property type="entry name" value="reovirus attachment protein sigma1, domain 1"/>
    <property type="match status" value="3"/>
</dbReference>
<evidence type="ECO:0000313" key="13">
    <source>
        <dbReference type="EMBL" id="AMB43166.1"/>
    </source>
</evidence>
<dbReference type="EMBL" id="KT698856">
    <property type="protein sequence ID" value="AMB43166.1"/>
    <property type="molecule type" value="Genomic_DNA"/>
</dbReference>
<evidence type="ECO:0000313" key="14">
    <source>
        <dbReference type="Proteomes" id="UP000173328"/>
    </source>
</evidence>
<evidence type="ECO:0000256" key="3">
    <source>
        <dbReference type="ARBA" id="ARBA00006685"/>
    </source>
</evidence>
<proteinExistence type="inferred from homology"/>
<dbReference type="Proteomes" id="UP000173328">
    <property type="component" value="Segment"/>
</dbReference>
<evidence type="ECO:0000256" key="10">
    <source>
        <dbReference type="ARBA" id="ARBA00023165"/>
    </source>
</evidence>
<dbReference type="GO" id="GO:0046718">
    <property type="term" value="P:symbiont entry into host cell"/>
    <property type="evidence" value="ECO:0007669"/>
    <property type="project" value="UniProtKB-KW"/>
</dbReference>
<evidence type="ECO:0000256" key="2">
    <source>
        <dbReference type="ARBA" id="ARBA00004328"/>
    </source>
</evidence>
<dbReference type="OrthoDB" id="14820at10239"/>
<dbReference type="SUPFAM" id="SSF49835">
    <property type="entry name" value="Virus attachment protein globular domain"/>
    <property type="match status" value="1"/>
</dbReference>
<organism evidence="13 14">
    <name type="scientific">Bat mastadenovirus WIV12</name>
    <dbReference type="NCBI Taxonomy" id="1788434"/>
    <lineage>
        <taxon>Viruses</taxon>
        <taxon>Varidnaviria</taxon>
        <taxon>Bamfordvirae</taxon>
        <taxon>Preplasmiviricota</taxon>
        <taxon>Polisuviricotina</taxon>
        <taxon>Pharingeaviricetes</taxon>
        <taxon>Rowavirales</taxon>
        <taxon>Adenoviridae</taxon>
        <taxon>Mastadenovirus</taxon>
        <taxon>Mastadenovirus miniopteridae</taxon>
        <taxon>Bat mastadenovirus D</taxon>
    </lineage>
</organism>
<dbReference type="RefSeq" id="YP_009272893.1">
    <property type="nucleotide sequence ID" value="NC_030860.1"/>
</dbReference>
<keyword evidence="11" id="KW-1160">Virus entry into host cell</keyword>
<name>A0A1B0UI17_9ADEN</name>